<dbReference type="PANTHER" id="PTHR46641">
    <property type="entry name" value="FMRFAMIDE RECEPTOR-RELATED"/>
    <property type="match status" value="1"/>
</dbReference>
<dbReference type="HOGENOM" id="CLU_009579_24_0_1"/>
<feature type="domain" description="G-protein coupled receptors family 1 profile" evidence="6">
    <location>
        <begin position="1"/>
        <end position="257"/>
    </location>
</feature>
<comment type="similarity">
    <text evidence="5">Belongs to the G-protein coupled receptor 1 family.</text>
</comment>
<gene>
    <name evidence="7" type="ORF">CGI_10020197</name>
</gene>
<evidence type="ECO:0000259" key="6">
    <source>
        <dbReference type="PROSITE" id="PS50262"/>
    </source>
</evidence>
<keyword evidence="4" id="KW-0472">Membrane</keyword>
<keyword evidence="5 7" id="KW-0675">Receptor</keyword>
<evidence type="ECO:0000256" key="4">
    <source>
        <dbReference type="ARBA" id="ARBA00023136"/>
    </source>
</evidence>
<evidence type="ECO:0000313" key="7">
    <source>
        <dbReference type="EMBL" id="EKC23817.1"/>
    </source>
</evidence>
<dbReference type="EMBL" id="JH818577">
    <property type="protein sequence ID" value="EKC23817.1"/>
    <property type="molecule type" value="Genomic_DNA"/>
</dbReference>
<name>K1PIL0_MAGGI</name>
<dbReference type="CDD" id="cd14978">
    <property type="entry name" value="7tmA_FMRFamide_R-like"/>
    <property type="match status" value="1"/>
</dbReference>
<organism evidence="7">
    <name type="scientific">Magallana gigas</name>
    <name type="common">Pacific oyster</name>
    <name type="synonym">Crassostrea gigas</name>
    <dbReference type="NCBI Taxonomy" id="29159"/>
    <lineage>
        <taxon>Eukaryota</taxon>
        <taxon>Metazoa</taxon>
        <taxon>Spiralia</taxon>
        <taxon>Lophotrochozoa</taxon>
        <taxon>Mollusca</taxon>
        <taxon>Bivalvia</taxon>
        <taxon>Autobranchia</taxon>
        <taxon>Pteriomorphia</taxon>
        <taxon>Ostreida</taxon>
        <taxon>Ostreoidea</taxon>
        <taxon>Ostreidae</taxon>
        <taxon>Magallana</taxon>
    </lineage>
</organism>
<protein>
    <submittedName>
        <fullName evidence="7">FMRFamide receptor</fullName>
    </submittedName>
</protein>
<dbReference type="InterPro" id="IPR017452">
    <property type="entry name" value="GPCR_Rhodpsn_7TM"/>
</dbReference>
<comment type="subcellular location">
    <subcellularLocation>
        <location evidence="1">Membrane</location>
    </subcellularLocation>
</comment>
<accession>K1PIL0</accession>
<sequence length="296" mass="33744">MSTYSYLSALAIMDLAVLIVGLLRLWVAEITGSSINDVSDVTCKLVQFLGYVCSDSSVWLIVTVTTERYIAVCHPLKTQMLCKTERAWKISLIPILVICTINSHFFFTVSIQYKPSRTECEASPSFELLVNNIWPWVDAVIYSFLPFVIIGILNCFIIRKISQAAKRRKGFLQVKHRTTREVRRYKSSDNNKKLTTILLSVSFTFLVTATPMNISLIFTAFWNRGPGDVEEAAMFHLIKTITELLMYVNHSINFFLYCATGQKFRSSLVKLICYNRFGSSGNEETVFTSDRNRLNS</sequence>
<dbReference type="Gene3D" id="1.20.1070.10">
    <property type="entry name" value="Rhodopsin 7-helix transmembrane proteins"/>
    <property type="match status" value="1"/>
</dbReference>
<reference evidence="7" key="1">
    <citation type="journal article" date="2012" name="Nature">
        <title>The oyster genome reveals stress adaptation and complexity of shell formation.</title>
        <authorList>
            <person name="Zhang G."/>
            <person name="Fang X."/>
            <person name="Guo X."/>
            <person name="Li L."/>
            <person name="Luo R."/>
            <person name="Xu F."/>
            <person name="Yang P."/>
            <person name="Zhang L."/>
            <person name="Wang X."/>
            <person name="Qi H."/>
            <person name="Xiong Z."/>
            <person name="Que H."/>
            <person name="Xie Y."/>
            <person name="Holland P.W."/>
            <person name="Paps J."/>
            <person name="Zhu Y."/>
            <person name="Wu F."/>
            <person name="Chen Y."/>
            <person name="Wang J."/>
            <person name="Peng C."/>
            <person name="Meng J."/>
            <person name="Yang L."/>
            <person name="Liu J."/>
            <person name="Wen B."/>
            <person name="Zhang N."/>
            <person name="Huang Z."/>
            <person name="Zhu Q."/>
            <person name="Feng Y."/>
            <person name="Mount A."/>
            <person name="Hedgecock D."/>
            <person name="Xu Z."/>
            <person name="Liu Y."/>
            <person name="Domazet-Loso T."/>
            <person name="Du Y."/>
            <person name="Sun X."/>
            <person name="Zhang S."/>
            <person name="Liu B."/>
            <person name="Cheng P."/>
            <person name="Jiang X."/>
            <person name="Li J."/>
            <person name="Fan D."/>
            <person name="Wang W."/>
            <person name="Fu W."/>
            <person name="Wang T."/>
            <person name="Wang B."/>
            <person name="Zhang J."/>
            <person name="Peng Z."/>
            <person name="Li Y."/>
            <person name="Li N."/>
            <person name="Wang J."/>
            <person name="Chen M."/>
            <person name="He Y."/>
            <person name="Tan F."/>
            <person name="Song X."/>
            <person name="Zheng Q."/>
            <person name="Huang R."/>
            <person name="Yang H."/>
            <person name="Du X."/>
            <person name="Chen L."/>
            <person name="Yang M."/>
            <person name="Gaffney P.M."/>
            <person name="Wang S."/>
            <person name="Luo L."/>
            <person name="She Z."/>
            <person name="Ming Y."/>
            <person name="Huang W."/>
            <person name="Zhang S."/>
            <person name="Huang B."/>
            <person name="Zhang Y."/>
            <person name="Qu T."/>
            <person name="Ni P."/>
            <person name="Miao G."/>
            <person name="Wang J."/>
            <person name="Wang Q."/>
            <person name="Steinberg C.E."/>
            <person name="Wang H."/>
            <person name="Li N."/>
            <person name="Qian L."/>
            <person name="Zhang G."/>
            <person name="Li Y."/>
            <person name="Yang H."/>
            <person name="Liu X."/>
            <person name="Wang J."/>
            <person name="Yin Y."/>
            <person name="Wang J."/>
        </authorList>
    </citation>
    <scope>NUCLEOTIDE SEQUENCE [LARGE SCALE GENOMIC DNA]</scope>
    <source>
        <strain evidence="7">05x7-T-G4-1.051#20</strain>
    </source>
</reference>
<dbReference type="InterPro" id="IPR000276">
    <property type="entry name" value="GPCR_Rhodpsn"/>
</dbReference>
<proteinExistence type="inferred from homology"/>
<dbReference type="PANTHER" id="PTHR46641:SF25">
    <property type="entry name" value="CNMAMIDE RECEPTOR-RELATED"/>
    <property type="match status" value="1"/>
</dbReference>
<evidence type="ECO:0000256" key="5">
    <source>
        <dbReference type="RuleBase" id="RU000688"/>
    </source>
</evidence>
<dbReference type="GO" id="GO:0004930">
    <property type="term" value="F:G protein-coupled receptor activity"/>
    <property type="evidence" value="ECO:0007669"/>
    <property type="project" value="UniProtKB-KW"/>
</dbReference>
<dbReference type="PROSITE" id="PS00237">
    <property type="entry name" value="G_PROTEIN_RECEP_F1_1"/>
    <property type="match status" value="1"/>
</dbReference>
<keyword evidence="5" id="KW-0807">Transducer</keyword>
<keyword evidence="2 5" id="KW-0812">Transmembrane</keyword>
<keyword evidence="3" id="KW-1133">Transmembrane helix</keyword>
<evidence type="ECO:0000256" key="3">
    <source>
        <dbReference type="ARBA" id="ARBA00022989"/>
    </source>
</evidence>
<dbReference type="Pfam" id="PF00001">
    <property type="entry name" value="7tm_1"/>
    <property type="match status" value="1"/>
</dbReference>
<dbReference type="PROSITE" id="PS50262">
    <property type="entry name" value="G_PROTEIN_RECEP_F1_2"/>
    <property type="match status" value="1"/>
</dbReference>
<evidence type="ECO:0000256" key="1">
    <source>
        <dbReference type="ARBA" id="ARBA00004370"/>
    </source>
</evidence>
<dbReference type="PRINTS" id="PR00237">
    <property type="entry name" value="GPCRRHODOPSN"/>
</dbReference>
<dbReference type="AlphaFoldDB" id="K1PIL0"/>
<evidence type="ECO:0000256" key="2">
    <source>
        <dbReference type="ARBA" id="ARBA00022692"/>
    </source>
</evidence>
<dbReference type="SUPFAM" id="SSF81321">
    <property type="entry name" value="Family A G protein-coupled receptor-like"/>
    <property type="match status" value="1"/>
</dbReference>
<keyword evidence="5" id="KW-0297">G-protein coupled receptor</keyword>
<dbReference type="InterPro" id="IPR052954">
    <property type="entry name" value="GPCR-Ligand_Int"/>
</dbReference>
<dbReference type="InParanoid" id="K1PIL0"/>
<dbReference type="GO" id="GO:0016020">
    <property type="term" value="C:membrane"/>
    <property type="evidence" value="ECO:0007669"/>
    <property type="project" value="UniProtKB-SubCell"/>
</dbReference>